<evidence type="ECO:0000313" key="6">
    <source>
        <dbReference type="Proteomes" id="UP000183504"/>
    </source>
</evidence>
<feature type="transmembrane region" description="Helical" evidence="1">
    <location>
        <begin position="58"/>
        <end position="80"/>
    </location>
</feature>
<keyword evidence="1" id="KW-0472">Membrane</keyword>
<evidence type="ECO:0000313" key="4">
    <source>
        <dbReference type="EMBL" id="QKQ43012.1"/>
    </source>
</evidence>
<keyword evidence="1" id="KW-1133">Transmembrane helix</keyword>
<dbReference type="Proteomes" id="UP000183504">
    <property type="component" value="Unassembled WGS sequence"/>
</dbReference>
<evidence type="ECO:0000313" key="8">
    <source>
        <dbReference type="Proteomes" id="UP000324105"/>
    </source>
</evidence>
<protein>
    <submittedName>
        <fullName evidence="3">Alkaline shock response membrane anchor protein AmaP</fullName>
    </submittedName>
    <submittedName>
        <fullName evidence="5">Membrane protein</fullName>
    </submittedName>
</protein>
<dbReference type="EMBL" id="CP054570">
    <property type="protein sequence ID" value="QKQ43012.1"/>
    <property type="molecule type" value="Genomic_DNA"/>
</dbReference>
<reference evidence="4 9" key="4">
    <citation type="submission" date="2020-05" db="EMBL/GenBank/DDBJ databases">
        <title>FDA dAtabase for Regulatory Grade micrObial Sequences (FDA-ARGOS): Supporting development and validation of Infectious Disease Dx tests.</title>
        <authorList>
            <person name="Bojja K."/>
            <person name="Kessler A."/>
            <person name="Tallon L."/>
            <person name="Sadzewicz L."/>
            <person name="Zhao X."/>
            <person name="Vavikolanu K."/>
            <person name="Mehta A."/>
            <person name="Aluvathingal J."/>
            <person name="Nadendla S."/>
            <person name="Myers T."/>
            <person name="Yan Y."/>
            <person name="Sichtig H."/>
        </authorList>
    </citation>
    <scope>NUCLEOTIDE SEQUENCE [LARGE SCALE GENOMIC DNA]</scope>
    <source>
        <strain evidence="4 9">FDAARGOS_770</strain>
    </source>
</reference>
<proteinExistence type="predicted"/>
<organism evidence="2 6">
    <name type="scientific">Streptococcus sanguinis</name>
    <dbReference type="NCBI Taxonomy" id="1305"/>
    <lineage>
        <taxon>Bacteria</taxon>
        <taxon>Bacillati</taxon>
        <taxon>Bacillota</taxon>
        <taxon>Bacilli</taxon>
        <taxon>Lactobacillales</taxon>
        <taxon>Streptococcaceae</taxon>
        <taxon>Streptococcus</taxon>
    </lineage>
</organism>
<name>A0A0B7GSQ8_STRSA</name>
<reference evidence="2 6" key="1">
    <citation type="submission" date="2015-01" db="EMBL/GenBank/DDBJ databases">
        <authorList>
            <person name="Pelicic Vladimir"/>
        </authorList>
    </citation>
    <scope>NUCLEOTIDE SEQUENCE [LARGE SCALE GENOMIC DNA]</scope>
    <source>
        <strain evidence="2 6">2908</strain>
    </source>
</reference>
<keyword evidence="1" id="KW-0812">Transmembrane</keyword>
<reference evidence="5 7" key="2">
    <citation type="submission" date="2018-06" db="EMBL/GenBank/DDBJ databases">
        <authorList>
            <consortium name="Pathogen Informatics"/>
            <person name="Doyle S."/>
        </authorList>
    </citation>
    <scope>NUCLEOTIDE SEQUENCE [LARGE SCALE GENOMIC DNA]</scope>
    <source>
        <strain evidence="5 7">NCTC11086</strain>
    </source>
</reference>
<dbReference type="Proteomes" id="UP000248534">
    <property type="component" value="Chromosome 1"/>
</dbReference>
<dbReference type="OMA" id="FGINHNV"/>
<evidence type="ECO:0000313" key="3">
    <source>
        <dbReference type="EMBL" id="KAA0117628.1"/>
    </source>
</evidence>
<dbReference type="Proteomes" id="UP000324105">
    <property type="component" value="Unassembled WGS sequence"/>
</dbReference>
<dbReference type="NCBIfam" id="NF033218">
    <property type="entry name" value="anchor_AmaP"/>
    <property type="match status" value="1"/>
</dbReference>
<evidence type="ECO:0000313" key="7">
    <source>
        <dbReference type="Proteomes" id="UP000248534"/>
    </source>
</evidence>
<evidence type="ECO:0000256" key="1">
    <source>
        <dbReference type="SAM" id="Phobius"/>
    </source>
</evidence>
<evidence type="ECO:0000313" key="5">
    <source>
        <dbReference type="EMBL" id="SQF70410.1"/>
    </source>
</evidence>
<dbReference type="EMBL" id="CDMW01000001">
    <property type="protein sequence ID" value="CEL91263.1"/>
    <property type="molecule type" value="Genomic_DNA"/>
</dbReference>
<sequence>MSKSRKILSLIFCILILTILIPVLLDFHKVSGLGLQLFSWKLFTWKQIPFVGYYLSRYVFWGTVVLASLILLLMLVIAFYPKRRLEIQLADADGKLMLKNSAIEGFVRSLLTEHGLIKDPTVSVNSRKNKCMVSVKGAIVPSENIIKRSQLIQEEIASGLTEFFGINHNVKLKISVSDFKPKEAAKKTTSRVK</sequence>
<dbReference type="Proteomes" id="UP000509459">
    <property type="component" value="Chromosome"/>
</dbReference>
<dbReference type="RefSeq" id="WP_002893930.1">
    <property type="nucleotide sequence ID" value="NZ_CAXTGR010000007.1"/>
</dbReference>
<feature type="transmembrane region" description="Helical" evidence="1">
    <location>
        <begin position="7"/>
        <end position="25"/>
    </location>
</feature>
<gene>
    <name evidence="3" type="primary">amaP</name>
    <name evidence="3" type="ORF">FKX92_05960</name>
    <name evidence="4" type="ORF">FOC72_00105</name>
    <name evidence="5" type="ORF">NCTC11086_00246</name>
    <name evidence="2" type="ORF">SSV_1989</name>
</gene>
<dbReference type="AlphaFoldDB" id="A0A0B7GSQ8"/>
<evidence type="ECO:0000313" key="2">
    <source>
        <dbReference type="EMBL" id="CEL91263.1"/>
    </source>
</evidence>
<reference evidence="3 8" key="3">
    <citation type="submission" date="2019-06" db="EMBL/GenBank/DDBJ databases">
        <title>Genome sequence and analysis of a MDR-Streptococcus sanguis isolated from throat swab of children with scarlet fever from Hangzhou,China.</title>
        <authorList>
            <person name="Huang Y."/>
            <person name="Xie L."/>
            <person name="Liu W."/>
        </authorList>
    </citation>
    <scope>NUCLEOTIDE SEQUENCE [LARGE SCALE GENOMIC DNA]</scope>
    <source>
        <strain evidence="3 8">S28</strain>
    </source>
</reference>
<accession>A0A0B7GSQ8</accession>
<dbReference type="EMBL" id="VIBR01000002">
    <property type="protein sequence ID" value="KAA0117628.1"/>
    <property type="molecule type" value="Genomic_DNA"/>
</dbReference>
<evidence type="ECO:0000313" key="9">
    <source>
        <dbReference type="Proteomes" id="UP000509459"/>
    </source>
</evidence>
<dbReference type="EMBL" id="LS483364">
    <property type="protein sequence ID" value="SQF70410.1"/>
    <property type="molecule type" value="Genomic_DNA"/>
</dbReference>